<keyword evidence="3" id="KW-1185">Reference proteome</keyword>
<organism evidence="2 3">
    <name type="scientific">Actinomyces israelii</name>
    <dbReference type="NCBI Taxonomy" id="1659"/>
    <lineage>
        <taxon>Bacteria</taxon>
        <taxon>Bacillati</taxon>
        <taxon>Actinomycetota</taxon>
        <taxon>Actinomycetes</taxon>
        <taxon>Actinomycetales</taxon>
        <taxon>Actinomycetaceae</taxon>
        <taxon>Actinomyces</taxon>
    </lineage>
</organism>
<reference evidence="2" key="1">
    <citation type="submission" date="2022-10" db="EMBL/GenBank/DDBJ databases">
        <title>Genome sequence of Actinomyces israelii ATCC 10048.</title>
        <authorList>
            <person name="Watt R.M."/>
            <person name="Tong W.M."/>
        </authorList>
    </citation>
    <scope>NUCLEOTIDE SEQUENCE</scope>
    <source>
        <strain evidence="2">ATCC 10048</strain>
    </source>
</reference>
<dbReference type="RefSeq" id="WP_043562702.1">
    <property type="nucleotide sequence ID" value="NZ_CAJPNG010000183.1"/>
</dbReference>
<proteinExistence type="predicted"/>
<gene>
    <name evidence="2" type="ORF">OHJ16_11735</name>
</gene>
<dbReference type="EMBL" id="JAPTMY010000028">
    <property type="protein sequence ID" value="MCZ0858711.1"/>
    <property type="molecule type" value="Genomic_DNA"/>
</dbReference>
<accession>A0ABT4IAF3</accession>
<sequence>MQIAVTPNASTWIVVPEFPPPGWERAEARRRTSGMTGADPRRRANLEELLVTLRRIERRAPLARLLHVGDGLQRVFAVDLSLVIAYDDSSKEGRHATQLALLNENLPGGEPRRLRPNPGTAGYWALARGNAMGSTVRPSAVVVLRKAGLPTVPVDVLMRVWGTTPAQVQPLIGEVIALADRVAPADLQRDPIQPVQRAPIRPGPVPTAPTP</sequence>
<protein>
    <submittedName>
        <fullName evidence="2">Uncharacterized protein</fullName>
    </submittedName>
</protein>
<evidence type="ECO:0000313" key="2">
    <source>
        <dbReference type="EMBL" id="MCZ0858711.1"/>
    </source>
</evidence>
<evidence type="ECO:0000313" key="3">
    <source>
        <dbReference type="Proteomes" id="UP001072034"/>
    </source>
</evidence>
<evidence type="ECO:0000256" key="1">
    <source>
        <dbReference type="SAM" id="MobiDB-lite"/>
    </source>
</evidence>
<dbReference type="Proteomes" id="UP001072034">
    <property type="component" value="Unassembled WGS sequence"/>
</dbReference>
<comment type="caution">
    <text evidence="2">The sequence shown here is derived from an EMBL/GenBank/DDBJ whole genome shotgun (WGS) entry which is preliminary data.</text>
</comment>
<feature type="compositionally biased region" description="Pro residues" evidence="1">
    <location>
        <begin position="201"/>
        <end position="211"/>
    </location>
</feature>
<name>A0ABT4IAF3_9ACTO</name>
<feature type="region of interest" description="Disordered" evidence="1">
    <location>
        <begin position="191"/>
        <end position="211"/>
    </location>
</feature>